<accession>A0A859FBY8</accession>
<protein>
    <submittedName>
        <fullName evidence="3">IS3 family transposase</fullName>
    </submittedName>
</protein>
<organism evidence="3 4">
    <name type="scientific">Paenalkalicoccus suaedae</name>
    <dbReference type="NCBI Taxonomy" id="2592382"/>
    <lineage>
        <taxon>Bacteria</taxon>
        <taxon>Bacillati</taxon>
        <taxon>Bacillota</taxon>
        <taxon>Bacilli</taxon>
        <taxon>Bacillales</taxon>
        <taxon>Bacillaceae</taxon>
        <taxon>Paenalkalicoccus</taxon>
    </lineage>
</organism>
<dbReference type="Pfam" id="PF00665">
    <property type="entry name" value="rve"/>
    <property type="match status" value="1"/>
</dbReference>
<dbReference type="RefSeq" id="WP_176008602.1">
    <property type="nucleotide sequence ID" value="NZ_CP041372.2"/>
</dbReference>
<dbReference type="PANTHER" id="PTHR46889">
    <property type="entry name" value="TRANSPOSASE INSF FOR INSERTION SEQUENCE IS3B-RELATED"/>
    <property type="match status" value="1"/>
</dbReference>
<dbReference type="InterPro" id="IPR050900">
    <property type="entry name" value="Transposase_IS3/IS150/IS904"/>
</dbReference>
<dbReference type="NCBIfam" id="NF033516">
    <property type="entry name" value="transpos_IS3"/>
    <property type="match status" value="1"/>
</dbReference>
<dbReference type="InterPro" id="IPR012337">
    <property type="entry name" value="RNaseH-like_sf"/>
</dbReference>
<dbReference type="GO" id="GO:0003676">
    <property type="term" value="F:nucleic acid binding"/>
    <property type="evidence" value="ECO:0007669"/>
    <property type="project" value="InterPro"/>
</dbReference>
<dbReference type="Pfam" id="PF13276">
    <property type="entry name" value="HTH_21"/>
    <property type="match status" value="1"/>
</dbReference>
<dbReference type="InterPro" id="IPR036397">
    <property type="entry name" value="RNaseH_sf"/>
</dbReference>
<gene>
    <name evidence="3" type="ORF">FLK61_27850</name>
</gene>
<reference evidence="4" key="1">
    <citation type="submission" date="2019-07" db="EMBL/GenBank/DDBJ databases">
        <title>Bacillus alkalisoli sp. nov. isolated from saline soil.</title>
        <authorList>
            <person name="Sun J.-Q."/>
            <person name="Xu L."/>
        </authorList>
    </citation>
    <scope>NUCLEOTIDE SEQUENCE [LARGE SCALE GENOMIC DNA]</scope>
    <source>
        <strain evidence="4">M4U3P1</strain>
    </source>
</reference>
<proteinExistence type="predicted"/>
<keyword evidence="4" id="KW-1185">Reference proteome</keyword>
<name>A0A859FBY8_9BACI</name>
<dbReference type="PANTHER" id="PTHR46889:SF4">
    <property type="entry name" value="TRANSPOSASE INSO FOR INSERTION SEQUENCE ELEMENT IS911B-RELATED"/>
    <property type="match status" value="1"/>
</dbReference>
<dbReference type="Proteomes" id="UP000318138">
    <property type="component" value="Chromosome"/>
</dbReference>
<sequence length="296" mass="35064">MIYAFIQENVDTFTVVDMCRVMGVSKAGYYKWLKRKDLPETEREKRKKEIVKKIKQSFHESQGTYGSPRVLEDLDDWGYKISLKTVANIMREHELSALPERQYQVTTDSEHDMPVAPNLLDRNFHVEAPDMVWVTDITYIRTLEGWLYLATVMDLFSRKIIGLAIDKEMKTELALSALRMALHTRQPSDKLIHHSDRGSQYCSRAYQEVLYEYGIQVSMSRKGDPYDNACIESFHATIKKELIYRRRYQTREEGKKSVRYYIMNRYNERRRHSTLDYVSPNQFERQYVESIVSYTS</sequence>
<dbReference type="SUPFAM" id="SSF53098">
    <property type="entry name" value="Ribonuclease H-like"/>
    <property type="match status" value="1"/>
</dbReference>
<dbReference type="AlphaFoldDB" id="A0A859FBY8"/>
<dbReference type="Gene3D" id="3.30.420.10">
    <property type="entry name" value="Ribonuclease H-like superfamily/Ribonuclease H"/>
    <property type="match status" value="1"/>
</dbReference>
<evidence type="ECO:0000259" key="2">
    <source>
        <dbReference type="PROSITE" id="PS50994"/>
    </source>
</evidence>
<dbReference type="GO" id="GO:0015074">
    <property type="term" value="P:DNA integration"/>
    <property type="evidence" value="ECO:0007669"/>
    <property type="project" value="InterPro"/>
</dbReference>
<evidence type="ECO:0000256" key="1">
    <source>
        <dbReference type="ARBA" id="ARBA00002286"/>
    </source>
</evidence>
<dbReference type="Pfam" id="PF13333">
    <property type="entry name" value="rve_2"/>
    <property type="match status" value="1"/>
</dbReference>
<dbReference type="InterPro" id="IPR001584">
    <property type="entry name" value="Integrase_cat-core"/>
</dbReference>
<comment type="function">
    <text evidence="1">Involved in the transposition of the insertion sequence.</text>
</comment>
<dbReference type="PROSITE" id="PS50994">
    <property type="entry name" value="INTEGRASE"/>
    <property type="match status" value="1"/>
</dbReference>
<dbReference type="InterPro" id="IPR048020">
    <property type="entry name" value="Transpos_IS3"/>
</dbReference>
<feature type="domain" description="Integrase catalytic" evidence="2">
    <location>
        <begin position="125"/>
        <end position="288"/>
    </location>
</feature>
<dbReference type="KEGG" id="psua:FLK61_27850"/>
<evidence type="ECO:0000313" key="3">
    <source>
        <dbReference type="EMBL" id="QKS70567.1"/>
    </source>
</evidence>
<evidence type="ECO:0000313" key="4">
    <source>
        <dbReference type="Proteomes" id="UP000318138"/>
    </source>
</evidence>
<dbReference type="EMBL" id="CP041372">
    <property type="protein sequence ID" value="QKS70567.1"/>
    <property type="molecule type" value="Genomic_DNA"/>
</dbReference>
<dbReference type="InterPro" id="IPR025948">
    <property type="entry name" value="HTH-like_dom"/>
</dbReference>